<evidence type="ECO:0000313" key="1">
    <source>
        <dbReference type="EMBL" id="QWS34406.1"/>
    </source>
</evidence>
<dbReference type="EMBL" id="CP076544">
    <property type="protein sequence ID" value="QWS34406.1"/>
    <property type="molecule type" value="Genomic_DNA"/>
</dbReference>
<sequence length="1994" mass="203803">MRDDRRVVVIRRFLRARRSAAVTTLVATVVGAVVAGTALVSNGYHAQRIELGDGTVWVPSAEFGALGRANPGVLELNTAVETPSDTVSVLQRGSTVYSVDETKGTVARVDVATATLGDAVTLPTGSPTVLLAGSTAVVGNGDTGALWTTPAGRLDEFDASTDPALTLGADAVFDASDDHVAVYSPRTATASLVSLGTTPGVAQRWTVRMDRDHAFQVAVVGEHVAVLDRTDGVLAVDGRRVDLSSRVGASPALQHSSADGDEVVVAGASGLVRVSASGTVARTSVDVAGRAARPWIEGRCTYGAWSGGQAVDTCDGRSVQRLARVPGGATLELVHNGSTVVANDAATGRTWAVGRSGQLIDNWADLVDQDADRQQERASDDDAEVEKAQEPPVAVDDDLGARPARTTTLPVLLNDHDPNGDPLVISEVGEADASTARVAVVADGQQLQITLPAAATGVVTFPYTITDGNGGSASATVRVTVRPDSENAPPRQVRDTTADVVRGGHVSTNVLGDWIDPDGDPVYLESAEASEGDDTSTTPDGLLDYRNESGRTGDRVQQITVSDGRDSGRGSVTVSVAAQGDVPLRAEAFPVDGYADEAFTVEPLDHVRGGNGVVTLTSVSSAAGLTVTPAYDAGTFRVEARTAGDWQLEYTVSDGTKTASGVVRVTVQAPPDASAAPVTTPKTVFVTTLSSKDTDLTATDSDPAGGVLLVTGLDGPPAGSGVQASVADQHVLRVSLTAPLDGPVTFEYTVTNGLASATGTVTVVEIPKPDRLQPPVAQADTATVRVGAVTDIDVLDNDTQPEGESLTLFPDLVQGLPRGGGLLFVSGDHLRYLAPTTPGTYSAVYRIAGPDGQTADATVSVSVRDRDRATNAEPVPQTVTARVVAGQSVRVTVPLAGIDPDGDSVQVMGVASNPEKGSVADVTSDTLTYEAGEYSAGTDEFTYTVVDALGARATGTVRIGIAPRAEQAGSPVAEADHVTIRPGGSVTVRVLQNDSDPEGGRLTVTAAEPTAPDVRARVIGGETVRVTPPVSAQRGDFAVSYTVSDEQGTTSSAFLTVTVDRDARPLRPEVDDTVLDLQDVLGRRTVTVDVLRNVFFAEGTATDLRVGLVAGYGEGSSVSPDDRITVRLADASQVIPFSVTRRDHPDVVAYGFVHVPGFDDALPQVDRTAPAVTVKSESTVRIPLSRYVVTANGRTATLTDRGAVKATHSDGTSLVVDDGTLQFTSSRLFFGKASISFEVTDGSDADGGTGRVATLVLPITVTPRSNQPPALTGTTIEMQPGDRRVLDLRRLTDYPYPSDLPELRWSVVERPTDGTSATIDGQRLTVQVDDSARAGDRSTIGIAVADSTNQGRAGRITVDVVGSTRPLVQPGADTAVVQRGRSTTIDVLGNDEQTNPFPGQPLRVTDIRGLGGGLPAGVSVSPSADRSRLRVAVSPTASTAEAHLQYRVVDATGESSRAVWGDVTISVQDVPDAPGTPTRTGTEAGGQVTLTWATPQANNAPITGYRVSGSNGVSQDCGTSTVCTVTGLDATASYRFSVVAENAVGRSDPSPQSAVMSADFVPAAPAGLRVAADTTTPGQLDVSWQAVPRPSRGSAVDDHVVTIAGPGLTETRRTGTATSTSFTGGTSGASYVVTVSARNGADRDGTVVQWNSATATGTAVGRPGAPVDVRAITGTEPDGQGRSTVTVTWTAADAAGGSGPTYRVYRIAVGASPSCTALAGQTPVGTTSGTTDGGVAGGSARYAVVSDNGTFCSVAYADATTFETPSGTATPTLAVVDSAATQSDLRVTAPSGDVDHYRLQTGGPVVDLAPGASWTGVPGTGARNTAVALTLQACGAPGDAFCTSGTRSWTGTGAAFDTSVRVTSAQEGQPIVVGGPAVADGVRVVSYAARWFADADGTVALTTQPSDSWTAGNEPTVPLGARSVRVAVTVETTAAPRLSATTGRSSPAAPVAAAPPPAEPQPDPDPDPGDGAGTGNGTGNGSGSGGGTGDGTTP</sequence>
<reference evidence="1" key="1">
    <citation type="submission" date="2021-06" db="EMBL/GenBank/DDBJ databases">
        <authorList>
            <person name="Ellington A.J."/>
            <person name="Bryan N.C."/>
            <person name="Christner B.C."/>
            <person name="Reisch C.R."/>
        </authorList>
    </citation>
    <scope>NUCLEOTIDE SEQUENCE</scope>
    <source>
        <strain evidence="1">L6-1</strain>
    </source>
</reference>
<accession>A0ACD1E6F1</accession>
<proteinExistence type="predicted"/>
<gene>
    <name evidence="1" type="ORF">KM842_04360</name>
</gene>
<protein>
    <submittedName>
        <fullName evidence="1">Tandem-95 repeat protein</fullName>
    </submittedName>
</protein>
<evidence type="ECO:0000313" key="2">
    <source>
        <dbReference type="Proteomes" id="UP000681794"/>
    </source>
</evidence>
<name>A0ACD1E6F1_9MICO</name>
<dbReference type="Proteomes" id="UP000681794">
    <property type="component" value="Chromosome"/>
</dbReference>
<organism evidence="1 2">
    <name type="scientific">Curtobacterium aetherium</name>
    <dbReference type="NCBI Taxonomy" id="2841594"/>
    <lineage>
        <taxon>Bacteria</taxon>
        <taxon>Bacillati</taxon>
        <taxon>Actinomycetota</taxon>
        <taxon>Actinomycetes</taxon>
        <taxon>Micrococcales</taxon>
        <taxon>Microbacteriaceae</taxon>
        <taxon>Curtobacterium</taxon>
    </lineage>
</organism>
<keyword evidence="2" id="KW-1185">Reference proteome</keyword>